<sequence>MAIAKEESIISITLLTKILEDLAKFHSISNKRIPSRSS</sequence>
<gene>
    <name evidence="1" type="ORF">S06H3_17702</name>
</gene>
<proteinExistence type="predicted"/>
<comment type="caution">
    <text evidence="1">The sequence shown here is derived from an EMBL/GenBank/DDBJ whole genome shotgun (WGS) entry which is preliminary data.</text>
</comment>
<reference evidence="1" key="1">
    <citation type="journal article" date="2014" name="Front. Microbiol.">
        <title>High frequency of phylogenetically diverse reductive dehalogenase-homologous genes in deep subseafloor sedimentary metagenomes.</title>
        <authorList>
            <person name="Kawai M."/>
            <person name="Futagami T."/>
            <person name="Toyoda A."/>
            <person name="Takaki Y."/>
            <person name="Nishi S."/>
            <person name="Hori S."/>
            <person name="Arai W."/>
            <person name="Tsubouchi T."/>
            <person name="Morono Y."/>
            <person name="Uchiyama I."/>
            <person name="Ito T."/>
            <person name="Fujiyama A."/>
            <person name="Inagaki F."/>
            <person name="Takami H."/>
        </authorList>
    </citation>
    <scope>NUCLEOTIDE SEQUENCE</scope>
    <source>
        <strain evidence="1">Expedition CK06-06</strain>
    </source>
</reference>
<feature type="non-terminal residue" evidence="1">
    <location>
        <position position="38"/>
    </location>
</feature>
<organism evidence="1">
    <name type="scientific">marine sediment metagenome</name>
    <dbReference type="NCBI Taxonomy" id="412755"/>
    <lineage>
        <taxon>unclassified sequences</taxon>
        <taxon>metagenomes</taxon>
        <taxon>ecological metagenomes</taxon>
    </lineage>
</organism>
<evidence type="ECO:0000313" key="1">
    <source>
        <dbReference type="EMBL" id="GAI09352.1"/>
    </source>
</evidence>
<accession>X1KQI9</accession>
<protein>
    <submittedName>
        <fullName evidence="1">Uncharacterized protein</fullName>
    </submittedName>
</protein>
<dbReference type="EMBL" id="BARV01008876">
    <property type="protein sequence ID" value="GAI09352.1"/>
    <property type="molecule type" value="Genomic_DNA"/>
</dbReference>
<name>X1KQI9_9ZZZZ</name>
<dbReference type="AlphaFoldDB" id="X1KQI9"/>